<dbReference type="Pfam" id="PF00754">
    <property type="entry name" value="F5_F8_type_C"/>
    <property type="match status" value="3"/>
</dbReference>
<dbReference type="AlphaFoldDB" id="A0A1Y1IBE8"/>
<feature type="domain" description="F5/8 type C" evidence="1">
    <location>
        <begin position="575"/>
        <end position="703"/>
    </location>
</feature>
<dbReference type="OrthoDB" id="6102375at2759"/>
<evidence type="ECO:0000313" key="2">
    <source>
        <dbReference type="EMBL" id="GAQ86749.1"/>
    </source>
</evidence>
<dbReference type="InterPro" id="IPR017853">
    <property type="entry name" value="GH"/>
</dbReference>
<dbReference type="PROSITE" id="PS50022">
    <property type="entry name" value="FA58C_3"/>
    <property type="match status" value="5"/>
</dbReference>
<gene>
    <name evidence="2" type="ORF">KFL_003090060</name>
</gene>
<reference evidence="2 3" key="1">
    <citation type="journal article" date="2014" name="Nat. Commun.">
        <title>Klebsormidium flaccidum genome reveals primary factors for plant terrestrial adaptation.</title>
        <authorList>
            <person name="Hori K."/>
            <person name="Maruyama F."/>
            <person name="Fujisawa T."/>
            <person name="Togashi T."/>
            <person name="Yamamoto N."/>
            <person name="Seo M."/>
            <person name="Sato S."/>
            <person name="Yamada T."/>
            <person name="Mori H."/>
            <person name="Tajima N."/>
            <person name="Moriyama T."/>
            <person name="Ikeuchi M."/>
            <person name="Watanabe M."/>
            <person name="Wada H."/>
            <person name="Kobayashi K."/>
            <person name="Saito M."/>
            <person name="Masuda T."/>
            <person name="Sasaki-Sekimoto Y."/>
            <person name="Mashiguchi K."/>
            <person name="Awai K."/>
            <person name="Shimojima M."/>
            <person name="Masuda S."/>
            <person name="Iwai M."/>
            <person name="Nobusawa T."/>
            <person name="Narise T."/>
            <person name="Kondo S."/>
            <person name="Saito H."/>
            <person name="Sato R."/>
            <person name="Murakawa M."/>
            <person name="Ihara Y."/>
            <person name="Oshima-Yamada Y."/>
            <person name="Ohtaka K."/>
            <person name="Satoh M."/>
            <person name="Sonobe K."/>
            <person name="Ishii M."/>
            <person name="Ohtani R."/>
            <person name="Kanamori-Sato M."/>
            <person name="Honoki R."/>
            <person name="Miyazaki D."/>
            <person name="Mochizuki H."/>
            <person name="Umetsu J."/>
            <person name="Higashi K."/>
            <person name="Shibata D."/>
            <person name="Kamiya Y."/>
            <person name="Sato N."/>
            <person name="Nakamura Y."/>
            <person name="Tabata S."/>
            <person name="Ida S."/>
            <person name="Kurokawa K."/>
            <person name="Ohta H."/>
        </authorList>
    </citation>
    <scope>NUCLEOTIDE SEQUENCE [LARGE SCALE GENOMIC DNA]</scope>
    <source>
        <strain evidence="2 3">NIES-2285</strain>
    </source>
</reference>
<dbReference type="SUPFAM" id="SSF49785">
    <property type="entry name" value="Galactose-binding domain-like"/>
    <property type="match status" value="5"/>
</dbReference>
<organism evidence="2 3">
    <name type="scientific">Klebsormidium nitens</name>
    <name type="common">Green alga</name>
    <name type="synonym">Ulothrix nitens</name>
    <dbReference type="NCBI Taxonomy" id="105231"/>
    <lineage>
        <taxon>Eukaryota</taxon>
        <taxon>Viridiplantae</taxon>
        <taxon>Streptophyta</taxon>
        <taxon>Klebsormidiophyceae</taxon>
        <taxon>Klebsormidiales</taxon>
        <taxon>Klebsormidiaceae</taxon>
        <taxon>Klebsormidium</taxon>
    </lineage>
</organism>
<accession>A0A1Y1IBE8</accession>
<dbReference type="Proteomes" id="UP000054558">
    <property type="component" value="Unassembled WGS sequence"/>
</dbReference>
<dbReference type="EMBL" id="DF237258">
    <property type="protein sequence ID" value="GAQ86749.1"/>
    <property type="molecule type" value="Genomic_DNA"/>
</dbReference>
<proteinExistence type="predicted"/>
<dbReference type="PANTHER" id="PTHR45713">
    <property type="entry name" value="FTP DOMAIN-CONTAINING PROTEIN"/>
    <property type="match status" value="1"/>
</dbReference>
<feature type="domain" description="F5/8 type C" evidence="1">
    <location>
        <begin position="289"/>
        <end position="419"/>
    </location>
</feature>
<dbReference type="Gene3D" id="3.20.20.80">
    <property type="entry name" value="Glycosidases"/>
    <property type="match status" value="1"/>
</dbReference>
<feature type="domain" description="F5/8 type C" evidence="1">
    <location>
        <begin position="423"/>
        <end position="526"/>
    </location>
</feature>
<evidence type="ECO:0000259" key="1">
    <source>
        <dbReference type="PROSITE" id="PS50022"/>
    </source>
</evidence>
<dbReference type="InterPro" id="IPR000421">
    <property type="entry name" value="FA58C"/>
</dbReference>
<feature type="domain" description="F5/8 type C" evidence="1">
    <location>
        <begin position="714"/>
        <end position="801"/>
    </location>
</feature>
<dbReference type="SUPFAM" id="SSF51445">
    <property type="entry name" value="(Trans)glycosidases"/>
    <property type="match status" value="1"/>
</dbReference>
<sequence length="1006" mass="109645">MTHYLGYAELSAAEWNAQIDAFDVEGLAEQLEEAGASHFLFTLGQNSGRYAAPNATYDRIVGRQPSVLSNRDLMSDLYEALSRRGIALLAYLPSKCPEQDPLAMEKFRWEEDAPLRRPFQQLWEAVIREWSLRWGSKVVGWFFDGCYNTDMYSSPEPPNMASFVAAARAGNPNVVLMFNNGAGPGQSLSSFEDLTAGEIWQQARVLPECSTDGRCHSRCAMSGRPTAPRWHLNTYLAGNFGGFGVPDAPRFSDQYVQAYTMRAMERGGAITWDVPIRLHGTENGHMSRALMPQLRQLKNVLHPDSDLAFKRPVLASSGHVSASFGNDGRADTCWTAAADDEDAFWQVDLGMPYFITSVDVTLPPGSPRSGFEVWGSPDPESRTFTILGRQPDDQPLPGDTFPVAHPPGNPWGPFRYLRLVKSGRQPGSLGVSAFKVRGRWVPPVNLAVGKPAVASSGQSSVSLGNDGHRETAWSSDAGDGSPWWQVDLGQPVEISILEFLPPLGSQDERFRRAFEFRASNSADGTDAVVLGSQPADMVCPPDTLWSCGPRDDNGYRYVRVAKTDGQPFAFQELRVYGSPVSSYRNAVPGRPVSASSVWSDALNADQAADELLNHMWSTAETDPQPFWQLDLGAARRVTAVELVARQDDCDQPDCRRDFEFRGSDQEDGSAYTVLARQGGEPFPHKGTWAAPVSCMLLFRYIRVAKVHGNYFNACTVRVITGPPASPDLALGKPAVASSHFDEYTAAANGNDGDLGSIWASNAGDPAPWWQVDLGRTCHVTSVSLTPRQDGDQDFTRRNFVVAGLASPDDPNPTTLAEVGEDPFPSLHTWNAPVVNPGRFRYLRVSKTDGSHFNFAAFSALGTAGPPENLAFGARASASSEFSDGTPASAALDGSVATLWASAAEDPAGPWWQVDLGGPCHVTRIELTARQDEGQDLARTNFEVRGSDVADNSDFAVLGGLTGPPFEDKGTWQSVLADGTKCRYLRVVKLDGAHFNFVQFRAFGYKL</sequence>
<dbReference type="InterPro" id="IPR051941">
    <property type="entry name" value="BG_Antigen-Binding_Lectin"/>
</dbReference>
<dbReference type="InterPro" id="IPR008979">
    <property type="entry name" value="Galactose-bd-like_sf"/>
</dbReference>
<name>A0A1Y1IBE8_KLENI</name>
<keyword evidence="3" id="KW-1185">Reference proteome</keyword>
<dbReference type="PANTHER" id="PTHR45713:SF6">
    <property type="entry name" value="F5_8 TYPE C DOMAIN-CONTAINING PROTEIN"/>
    <property type="match status" value="1"/>
</dbReference>
<feature type="domain" description="F5/8 type C" evidence="1">
    <location>
        <begin position="855"/>
        <end position="1004"/>
    </location>
</feature>
<evidence type="ECO:0000313" key="3">
    <source>
        <dbReference type="Proteomes" id="UP000054558"/>
    </source>
</evidence>
<dbReference type="Gene3D" id="2.60.120.260">
    <property type="entry name" value="Galactose-binding domain-like"/>
    <property type="match status" value="5"/>
</dbReference>
<protein>
    <recommendedName>
        <fullName evidence="1">F5/8 type C domain-containing protein</fullName>
    </recommendedName>
</protein>
<dbReference type="Pfam" id="PF22633">
    <property type="entry name" value="F5_F8_type_C_2"/>
    <property type="match status" value="1"/>
</dbReference>